<keyword evidence="2" id="KW-0808">Transferase</keyword>
<dbReference type="Proteomes" id="UP000325315">
    <property type="component" value="Unassembled WGS sequence"/>
</dbReference>
<dbReference type="PANTHER" id="PTHR46890">
    <property type="entry name" value="NON-LTR RETROLELEMENT REVERSE TRANSCRIPTASE-LIKE PROTEIN-RELATED"/>
    <property type="match status" value="1"/>
</dbReference>
<evidence type="ECO:0000313" key="2">
    <source>
        <dbReference type="EMBL" id="KAA3476943.1"/>
    </source>
</evidence>
<dbReference type="OrthoDB" id="10287997at2759"/>
<sequence length="496" mass="58024">MEEDNLSGKEVMEDEATNCYEVEHPHYHSVVNEYRKDFSPNIVCLFETRISRARANSIISKIGYHNSFQVEANGFAGALYTSLQPTKRRKLWQILESLAVLLVSPWILAGDFNLVIDSSERAEGFVNFCLIMGCGIWVPSDINLLGVEEIYLRGWIELFVMKSGFPLYPIILQKSNYRPIIVSLRPLSNKSHRLFRCFTSWLLHADFRHLSNEGDICTNLEHFQEVVKELNKQLSRVRRILDWRSSFGLRCLELALHQEIEEVIKHKELLWFQKSRSMWLMNGDRNTSYFHNQTLTRWRKNRIEGVMIENDWCFDYEALAGQVMNPKVNRTLLVLLPKSQNPERISQFRPISLCTVMYKIITKTLVNILRSLMVKLSSQNQASFILGRYITDNVIVAQEAVHSMKGFRGTKYGMMLKIDLKKAYDKIRWDFLEPTRGLRQDDFLSPYLFVICMEILGHLIEESVEQGVWKPLLVTLQTRIHCQNKVTERYRSLQNK</sequence>
<accession>A0A5B6W6M5</accession>
<dbReference type="EMBL" id="SMMG02000004">
    <property type="protein sequence ID" value="KAA3476943.1"/>
    <property type="molecule type" value="Genomic_DNA"/>
</dbReference>
<keyword evidence="2" id="KW-0695">RNA-directed DNA polymerase</keyword>
<evidence type="ECO:0000259" key="1">
    <source>
        <dbReference type="Pfam" id="PF00078"/>
    </source>
</evidence>
<organism evidence="2 3">
    <name type="scientific">Gossypium australe</name>
    <dbReference type="NCBI Taxonomy" id="47621"/>
    <lineage>
        <taxon>Eukaryota</taxon>
        <taxon>Viridiplantae</taxon>
        <taxon>Streptophyta</taxon>
        <taxon>Embryophyta</taxon>
        <taxon>Tracheophyta</taxon>
        <taxon>Spermatophyta</taxon>
        <taxon>Magnoliopsida</taxon>
        <taxon>eudicotyledons</taxon>
        <taxon>Gunneridae</taxon>
        <taxon>Pentapetalae</taxon>
        <taxon>rosids</taxon>
        <taxon>malvids</taxon>
        <taxon>Malvales</taxon>
        <taxon>Malvaceae</taxon>
        <taxon>Malvoideae</taxon>
        <taxon>Gossypium</taxon>
    </lineage>
</organism>
<dbReference type="AlphaFoldDB" id="A0A5B6W6M5"/>
<dbReference type="Pfam" id="PF00078">
    <property type="entry name" value="RVT_1"/>
    <property type="match status" value="1"/>
</dbReference>
<keyword evidence="3" id="KW-1185">Reference proteome</keyword>
<dbReference type="InterPro" id="IPR000477">
    <property type="entry name" value="RT_dom"/>
</dbReference>
<dbReference type="InterPro" id="IPR052343">
    <property type="entry name" value="Retrotransposon-Effector_Assoc"/>
</dbReference>
<name>A0A5B6W6M5_9ROSI</name>
<proteinExistence type="predicted"/>
<dbReference type="CDD" id="cd01650">
    <property type="entry name" value="RT_nLTR_like"/>
    <property type="match status" value="1"/>
</dbReference>
<protein>
    <submittedName>
        <fullName evidence="2">Reverse transcriptase</fullName>
    </submittedName>
</protein>
<dbReference type="GO" id="GO:0003964">
    <property type="term" value="F:RNA-directed DNA polymerase activity"/>
    <property type="evidence" value="ECO:0007669"/>
    <property type="project" value="UniProtKB-KW"/>
</dbReference>
<gene>
    <name evidence="2" type="ORF">EPI10_010872</name>
</gene>
<feature type="domain" description="Reverse transcriptase" evidence="1">
    <location>
        <begin position="340"/>
        <end position="432"/>
    </location>
</feature>
<evidence type="ECO:0000313" key="3">
    <source>
        <dbReference type="Proteomes" id="UP000325315"/>
    </source>
</evidence>
<reference evidence="2" key="1">
    <citation type="submission" date="2019-08" db="EMBL/GenBank/DDBJ databases">
        <authorList>
            <person name="Liu F."/>
        </authorList>
    </citation>
    <scope>NUCLEOTIDE SEQUENCE [LARGE SCALE GENOMIC DNA]</scope>
    <source>
        <strain evidence="2">PA1801</strain>
        <tissue evidence="2">Leaf</tissue>
    </source>
</reference>
<dbReference type="SUPFAM" id="SSF56219">
    <property type="entry name" value="DNase I-like"/>
    <property type="match status" value="1"/>
</dbReference>
<comment type="caution">
    <text evidence="2">The sequence shown here is derived from an EMBL/GenBank/DDBJ whole genome shotgun (WGS) entry which is preliminary data.</text>
</comment>
<dbReference type="InterPro" id="IPR036691">
    <property type="entry name" value="Endo/exonu/phosph_ase_sf"/>
</dbReference>
<dbReference type="PANTHER" id="PTHR46890:SF48">
    <property type="entry name" value="RNA-DIRECTED DNA POLYMERASE"/>
    <property type="match status" value="1"/>
</dbReference>
<keyword evidence="2" id="KW-0548">Nucleotidyltransferase</keyword>